<evidence type="ECO:0000313" key="10">
    <source>
        <dbReference type="EMBL" id="PVD33215.1"/>
    </source>
</evidence>
<dbReference type="PANTHER" id="PTHR43804">
    <property type="entry name" value="LD18447P"/>
    <property type="match status" value="1"/>
</dbReference>
<dbReference type="PRINTS" id="PR00259">
    <property type="entry name" value="TMFOUR"/>
</dbReference>
<dbReference type="InterPro" id="IPR045853">
    <property type="entry name" value="Pep_chain_release_fac_I_sf"/>
</dbReference>
<dbReference type="Gene3D" id="3.30.70.1660">
    <property type="match status" value="1"/>
</dbReference>
<feature type="transmembrane region" description="Helical" evidence="8">
    <location>
        <begin position="362"/>
        <end position="385"/>
    </location>
</feature>
<evidence type="ECO:0000313" key="11">
    <source>
        <dbReference type="Proteomes" id="UP000245119"/>
    </source>
</evidence>
<dbReference type="InterPro" id="IPR000352">
    <property type="entry name" value="Pep_chain_release_fac_I"/>
</dbReference>
<dbReference type="CDD" id="cd03156">
    <property type="entry name" value="uroplakin_I_like_LEL"/>
    <property type="match status" value="1"/>
</dbReference>
<dbReference type="Pfam" id="PF03462">
    <property type="entry name" value="PCRF"/>
    <property type="match status" value="1"/>
</dbReference>
<evidence type="ECO:0000256" key="5">
    <source>
        <dbReference type="ARBA" id="ARBA00022917"/>
    </source>
</evidence>
<evidence type="ECO:0000256" key="3">
    <source>
        <dbReference type="ARBA" id="ARBA00022481"/>
    </source>
</evidence>
<keyword evidence="11" id="KW-1185">Reference proteome</keyword>
<dbReference type="GO" id="GO:0005737">
    <property type="term" value="C:cytoplasm"/>
    <property type="evidence" value="ECO:0007669"/>
    <property type="project" value="UniProtKB-ARBA"/>
</dbReference>
<dbReference type="InterPro" id="IPR005139">
    <property type="entry name" value="PCRF"/>
</dbReference>
<dbReference type="PROSITE" id="PS00745">
    <property type="entry name" value="RF_PROK_I"/>
    <property type="match status" value="1"/>
</dbReference>
<dbReference type="GO" id="GO:0016020">
    <property type="term" value="C:membrane"/>
    <property type="evidence" value="ECO:0007669"/>
    <property type="project" value="UniProtKB-SubCell"/>
</dbReference>
<dbReference type="InterPro" id="IPR050057">
    <property type="entry name" value="Prokaryotic/Mito_RF"/>
</dbReference>
<dbReference type="FunFam" id="3.30.160.20:FF:000004">
    <property type="entry name" value="Peptide chain release factor 1"/>
    <property type="match status" value="1"/>
</dbReference>
<feature type="transmembrane region" description="Helical" evidence="8">
    <location>
        <begin position="519"/>
        <end position="543"/>
    </location>
</feature>
<dbReference type="OrthoDB" id="10033535at2759"/>
<feature type="transmembrane region" description="Helical" evidence="8">
    <location>
        <begin position="323"/>
        <end position="340"/>
    </location>
</feature>
<evidence type="ECO:0000256" key="4">
    <source>
        <dbReference type="ARBA" id="ARBA00022692"/>
    </source>
</evidence>
<organism evidence="10 11">
    <name type="scientific">Pomacea canaliculata</name>
    <name type="common">Golden apple snail</name>
    <dbReference type="NCBI Taxonomy" id="400727"/>
    <lineage>
        <taxon>Eukaryota</taxon>
        <taxon>Metazoa</taxon>
        <taxon>Spiralia</taxon>
        <taxon>Lophotrochozoa</taxon>
        <taxon>Mollusca</taxon>
        <taxon>Gastropoda</taxon>
        <taxon>Caenogastropoda</taxon>
        <taxon>Architaenioglossa</taxon>
        <taxon>Ampullarioidea</taxon>
        <taxon>Ampullariidae</taxon>
        <taxon>Pomacea</taxon>
    </lineage>
</organism>
<name>A0A2T7PIG3_POMCA</name>
<dbReference type="SUPFAM" id="SSF48652">
    <property type="entry name" value="Tetraspanin"/>
    <property type="match status" value="1"/>
</dbReference>
<keyword evidence="3" id="KW-0488">Methylation</keyword>
<dbReference type="SMART" id="SM00937">
    <property type="entry name" value="PCRF"/>
    <property type="match status" value="1"/>
</dbReference>
<dbReference type="EMBL" id="PZQS01000003">
    <property type="protein sequence ID" value="PVD33215.1"/>
    <property type="molecule type" value="Genomic_DNA"/>
</dbReference>
<dbReference type="Proteomes" id="UP000245119">
    <property type="component" value="Linkage Group LG3"/>
</dbReference>
<protein>
    <recommendedName>
        <fullName evidence="9">Prokaryotic-type class I peptide chain release factors domain-containing protein</fullName>
    </recommendedName>
</protein>
<evidence type="ECO:0000259" key="9">
    <source>
        <dbReference type="PROSITE" id="PS00745"/>
    </source>
</evidence>
<dbReference type="Pfam" id="PF00472">
    <property type="entry name" value="RF-1"/>
    <property type="match status" value="1"/>
</dbReference>
<keyword evidence="6 8" id="KW-1133">Transmembrane helix</keyword>
<dbReference type="SUPFAM" id="SSF75620">
    <property type="entry name" value="Release factor"/>
    <property type="match status" value="1"/>
</dbReference>
<dbReference type="AlphaFoldDB" id="A0A2T7PIG3"/>
<comment type="similarity">
    <text evidence="2">Belongs to the prokaryotic/mitochondrial release factor family.</text>
</comment>
<dbReference type="FunFam" id="3.30.70.1660:FF:000011">
    <property type="entry name" value="Peptide chain release factor 1-like, mitochondrial"/>
    <property type="match status" value="1"/>
</dbReference>
<keyword evidence="4 8" id="KW-0812">Transmembrane</keyword>
<dbReference type="InterPro" id="IPR018499">
    <property type="entry name" value="Tetraspanin/Peripherin"/>
</dbReference>
<keyword evidence="5" id="KW-0648">Protein biosynthesis</keyword>
<evidence type="ECO:0000256" key="6">
    <source>
        <dbReference type="ARBA" id="ARBA00022989"/>
    </source>
</evidence>
<evidence type="ECO:0000256" key="7">
    <source>
        <dbReference type="ARBA" id="ARBA00023136"/>
    </source>
</evidence>
<dbReference type="STRING" id="400727.A0A2T7PIG3"/>
<comment type="subcellular location">
    <subcellularLocation>
        <location evidence="1">Membrane</location>
        <topology evidence="1">Multi-pass membrane protein</topology>
    </subcellularLocation>
</comment>
<proteinExistence type="inferred from homology"/>
<keyword evidence="7 8" id="KW-0472">Membrane</keyword>
<gene>
    <name evidence="10" type="ORF">C0Q70_04466</name>
</gene>
<dbReference type="PANTHER" id="PTHR43804:SF7">
    <property type="entry name" value="LD18447P"/>
    <property type="match status" value="1"/>
</dbReference>
<evidence type="ECO:0000256" key="2">
    <source>
        <dbReference type="ARBA" id="ARBA00010835"/>
    </source>
</evidence>
<accession>A0A2T7PIG3</accession>
<dbReference type="Gene3D" id="3.30.160.20">
    <property type="match status" value="1"/>
</dbReference>
<evidence type="ECO:0000256" key="8">
    <source>
        <dbReference type="SAM" id="Phobius"/>
    </source>
</evidence>
<dbReference type="GO" id="GO:0003747">
    <property type="term" value="F:translation release factor activity"/>
    <property type="evidence" value="ECO:0007669"/>
    <property type="project" value="InterPro"/>
</dbReference>
<reference evidence="10 11" key="1">
    <citation type="submission" date="2018-04" db="EMBL/GenBank/DDBJ databases">
        <title>The genome of golden apple snail Pomacea canaliculata provides insight into stress tolerance and invasive adaptation.</title>
        <authorList>
            <person name="Liu C."/>
            <person name="Liu B."/>
            <person name="Ren Y."/>
            <person name="Zhang Y."/>
            <person name="Wang H."/>
            <person name="Li S."/>
            <person name="Jiang F."/>
            <person name="Yin L."/>
            <person name="Zhang G."/>
            <person name="Qian W."/>
            <person name="Fan W."/>
        </authorList>
    </citation>
    <scope>NUCLEOTIDE SEQUENCE [LARGE SCALE GENOMIC DNA]</scope>
    <source>
        <strain evidence="10">SZHN2017</strain>
        <tissue evidence="10">Muscle</tissue>
    </source>
</reference>
<feature type="domain" description="Prokaryotic-type class I peptide chain release factors" evidence="9">
    <location>
        <begin position="163"/>
        <end position="179"/>
    </location>
</feature>
<feature type="transmembrane region" description="Helical" evidence="8">
    <location>
        <begin position="392"/>
        <end position="416"/>
    </location>
</feature>
<sequence>MSNGDEEAELQALVNTEIEDTLKHIQVLEEKLVELLVGTEAVDKNDILLEVTAGVGGQEAMLFTGEMFDMYGSYASYKNWSFDVIDFEKSELGGVRHATAIIAGHDVYKYLKYEAGVHRVQRVPRTEKAGRVHTSTMTVAVLPQPTQIDINVNTKDLKIDTFRATGAGGQHVNKTESAVRITHKPSGIVAECQQDRSQIKNRDIAMKILLSRLYQKQLNEQEAAFQQKRKMQMGSAGRSEKIRTYNYSQDRITDHRGPITFHNVPLFLSGTESFDDLLNTLILQTCCGLWSAFPSYTWGQMGVHANLLEMAVEIAVSISKRRIFMLSGVAILGVGVWILVDPNLQDFIDVVHITEDEHFRNAAYILIAFGAFIFLVGFCGCCGAIRNSKCLLGFYILFLVMVFAGELAAGILAAVYKTEIIKKFETELGTSIKIDYREKSSWDVVQAKLECCGAVSVNDYDNSTWQTKQQPGIKIPASCCILSSDGNPENEDECKAKISKYFEQPCKDKLVQWVESHSVILIGVGCGIAGLQIFGLIFAILLCRSVDQEKY</sequence>
<comment type="caution">
    <text evidence="10">The sequence shown here is derived from an EMBL/GenBank/DDBJ whole genome shotgun (WGS) entry which is preliminary data.</text>
</comment>
<evidence type="ECO:0000256" key="1">
    <source>
        <dbReference type="ARBA" id="ARBA00004141"/>
    </source>
</evidence>
<dbReference type="InterPro" id="IPR008952">
    <property type="entry name" value="Tetraspanin_EC2_sf"/>
</dbReference>
<dbReference type="Pfam" id="PF00335">
    <property type="entry name" value="Tetraspanin"/>
    <property type="match status" value="1"/>
</dbReference>
<dbReference type="Gene3D" id="1.10.1450.10">
    <property type="entry name" value="Tetraspanin"/>
    <property type="match status" value="1"/>
</dbReference>